<evidence type="ECO:0000259" key="3">
    <source>
        <dbReference type="Pfam" id="PF07510"/>
    </source>
</evidence>
<evidence type="ECO:0000313" key="5">
    <source>
        <dbReference type="Proteomes" id="UP001224674"/>
    </source>
</evidence>
<keyword evidence="2" id="KW-0812">Transmembrane</keyword>
<dbReference type="InterPro" id="IPR011089">
    <property type="entry name" value="GmrSD_C"/>
</dbReference>
<organism evidence="4 5">
    <name type="scientific">Auritidibacter ignavus</name>
    <dbReference type="NCBI Taxonomy" id="678932"/>
    <lineage>
        <taxon>Bacteria</taxon>
        <taxon>Bacillati</taxon>
        <taxon>Actinomycetota</taxon>
        <taxon>Actinomycetes</taxon>
        <taxon>Micrococcales</taxon>
        <taxon>Micrococcaceae</taxon>
        <taxon>Auritidibacter</taxon>
    </lineage>
</organism>
<evidence type="ECO:0000256" key="2">
    <source>
        <dbReference type="SAM" id="Phobius"/>
    </source>
</evidence>
<gene>
    <name evidence="4" type="ORF">QDX21_01360</name>
</gene>
<keyword evidence="2" id="KW-1133">Transmembrane helix</keyword>
<feature type="domain" description="GmrSD restriction endonucleases C-terminal" evidence="3">
    <location>
        <begin position="119"/>
        <end position="255"/>
    </location>
</feature>
<evidence type="ECO:0000313" key="4">
    <source>
        <dbReference type="EMBL" id="WGH93492.1"/>
    </source>
</evidence>
<keyword evidence="4" id="KW-0540">Nuclease</keyword>
<proteinExistence type="predicted"/>
<dbReference type="PANTHER" id="PTHR24094">
    <property type="entry name" value="SECRETED PROTEIN"/>
    <property type="match status" value="1"/>
</dbReference>
<name>A0AAJ6DD51_9MICC</name>
<feature type="transmembrane region" description="Helical" evidence="2">
    <location>
        <begin position="46"/>
        <end position="66"/>
    </location>
</feature>
<dbReference type="Pfam" id="PF07510">
    <property type="entry name" value="GmrSD_C"/>
    <property type="match status" value="1"/>
</dbReference>
<dbReference type="PANTHER" id="PTHR24094:SF15">
    <property type="entry name" value="AMP-DEPENDENT SYNTHETASE_LIGASE DOMAIN-CONTAINING PROTEIN-RELATED"/>
    <property type="match status" value="1"/>
</dbReference>
<keyword evidence="5" id="KW-1185">Reference proteome</keyword>
<feature type="compositionally biased region" description="Basic residues" evidence="1">
    <location>
        <begin position="7"/>
        <end position="28"/>
    </location>
</feature>
<feature type="region of interest" description="Disordered" evidence="1">
    <location>
        <begin position="1"/>
        <end position="44"/>
    </location>
</feature>
<accession>A0AAJ6DD51</accession>
<dbReference type="AlphaFoldDB" id="A0AAJ6DD51"/>
<protein>
    <submittedName>
        <fullName evidence="4">HNH endonuclease family protein</fullName>
    </submittedName>
</protein>
<reference evidence="4 5" key="1">
    <citation type="submission" date="2023-03" db="EMBL/GenBank/DDBJ databases">
        <title>Complete genome sequences of several Auritidibacter ignavus strains isolated from ear infections.</title>
        <authorList>
            <person name="Baehr T."/>
            <person name="Baumhoegger A.M."/>
        </authorList>
    </citation>
    <scope>NUCLEOTIDE SEQUENCE [LARGE SCALE GENOMIC DNA]</scope>
    <source>
        <strain evidence="4 5">BABAE-6</strain>
    </source>
</reference>
<dbReference type="EMBL" id="CP122566">
    <property type="protein sequence ID" value="WGH93492.1"/>
    <property type="molecule type" value="Genomic_DNA"/>
</dbReference>
<sequence length="272" mass="30320">MQAPYPRRGKSRSRLGSRSHHHRGHRRSPGIGRSASRRRKSSRRTTGTVVVAALVLMGLLVVFGLFPDQSTSTEVDAQDRTAEELLDHLQTGDRDFSAEYQREYFGDGWLDLDGDGCSTRNEILARDLHNVTYRSGTDDCVVDSGVLEDLYTGQTLTFQRGEDTSSEVQIDHVVALSDAWQKGAQELSEDQRHRFANDPLNLEAVSGPVNTAKSNSDASEWLPPDPESHCEYAGRQISVKAKYELWVTAEERQALENILQTCPDQPGYESAV</sequence>
<evidence type="ECO:0000256" key="1">
    <source>
        <dbReference type="SAM" id="MobiDB-lite"/>
    </source>
</evidence>
<dbReference type="GO" id="GO:0004519">
    <property type="term" value="F:endonuclease activity"/>
    <property type="evidence" value="ECO:0007669"/>
    <property type="project" value="UniProtKB-KW"/>
</dbReference>
<dbReference type="Proteomes" id="UP001224674">
    <property type="component" value="Chromosome"/>
</dbReference>
<keyword evidence="2" id="KW-0472">Membrane</keyword>
<dbReference type="RefSeq" id="WP_279674980.1">
    <property type="nucleotide sequence ID" value="NZ_CP122566.1"/>
</dbReference>
<keyword evidence="4" id="KW-0255">Endonuclease</keyword>
<keyword evidence="4" id="KW-0378">Hydrolase</keyword>